<comment type="caution">
    <text evidence="5">The sequence shown here is derived from an EMBL/GenBank/DDBJ whole genome shotgun (WGS) entry which is preliminary data.</text>
</comment>
<organism evidence="5 6">
    <name type="scientific">Candidatus Pullichristensenella stercorigallinarum</name>
    <dbReference type="NCBI Taxonomy" id="2840909"/>
    <lineage>
        <taxon>Bacteria</taxon>
        <taxon>Bacillati</taxon>
        <taxon>Bacillota</taxon>
        <taxon>Clostridia</taxon>
        <taxon>Candidatus Pullichristensenella</taxon>
    </lineage>
</organism>
<dbReference type="AlphaFoldDB" id="A0A9D1CWB0"/>
<feature type="signal peptide" evidence="3">
    <location>
        <begin position="1"/>
        <end position="19"/>
    </location>
</feature>
<protein>
    <submittedName>
        <fullName evidence="5">CapA family protein</fullName>
    </submittedName>
</protein>
<dbReference type="PANTHER" id="PTHR33393:SF13">
    <property type="entry name" value="PGA BIOSYNTHESIS PROTEIN CAPA"/>
    <property type="match status" value="1"/>
</dbReference>
<dbReference type="Proteomes" id="UP000824260">
    <property type="component" value="Unassembled WGS sequence"/>
</dbReference>
<dbReference type="InterPro" id="IPR019079">
    <property type="entry name" value="Capsule_synth_CapA"/>
</dbReference>
<dbReference type="InterPro" id="IPR052169">
    <property type="entry name" value="CW_Biosynth-Accessory"/>
</dbReference>
<dbReference type="PANTHER" id="PTHR33393">
    <property type="entry name" value="POLYGLUTAMINE SYNTHESIS ACCESSORY PROTEIN RV0574C-RELATED"/>
    <property type="match status" value="1"/>
</dbReference>
<feature type="region of interest" description="Disordered" evidence="2">
    <location>
        <begin position="58"/>
        <end position="100"/>
    </location>
</feature>
<dbReference type="Pfam" id="PF09587">
    <property type="entry name" value="PGA_cap"/>
    <property type="match status" value="1"/>
</dbReference>
<evidence type="ECO:0000313" key="5">
    <source>
        <dbReference type="EMBL" id="HIQ82084.1"/>
    </source>
</evidence>
<name>A0A9D1CWB0_9FIRM</name>
<reference evidence="5" key="1">
    <citation type="submission" date="2020-10" db="EMBL/GenBank/DDBJ databases">
        <authorList>
            <person name="Gilroy R."/>
        </authorList>
    </citation>
    <scope>NUCLEOTIDE SEQUENCE</scope>
    <source>
        <strain evidence="5">ChiSjej6B24-2974</strain>
    </source>
</reference>
<dbReference type="SUPFAM" id="SSF56300">
    <property type="entry name" value="Metallo-dependent phosphatases"/>
    <property type="match status" value="1"/>
</dbReference>
<evidence type="ECO:0000256" key="3">
    <source>
        <dbReference type="SAM" id="SignalP"/>
    </source>
</evidence>
<gene>
    <name evidence="5" type="ORF">IAA52_03160</name>
</gene>
<keyword evidence="3" id="KW-0732">Signal</keyword>
<feature type="chain" id="PRO_5039688129" evidence="3">
    <location>
        <begin position="20"/>
        <end position="416"/>
    </location>
</feature>
<feature type="domain" description="Capsule synthesis protein CapA" evidence="4">
    <location>
        <begin position="111"/>
        <end position="335"/>
    </location>
</feature>
<evidence type="ECO:0000259" key="4">
    <source>
        <dbReference type="SMART" id="SM00854"/>
    </source>
</evidence>
<accession>A0A9D1CWB0</accession>
<comment type="similarity">
    <text evidence="1">Belongs to the CapA family.</text>
</comment>
<dbReference type="SMART" id="SM00854">
    <property type="entry name" value="PGA_cap"/>
    <property type="match status" value="1"/>
</dbReference>
<evidence type="ECO:0000256" key="1">
    <source>
        <dbReference type="ARBA" id="ARBA00005662"/>
    </source>
</evidence>
<dbReference type="CDD" id="cd07381">
    <property type="entry name" value="MPP_CapA"/>
    <property type="match status" value="1"/>
</dbReference>
<evidence type="ECO:0000313" key="6">
    <source>
        <dbReference type="Proteomes" id="UP000824260"/>
    </source>
</evidence>
<dbReference type="Gene3D" id="3.60.21.10">
    <property type="match status" value="1"/>
</dbReference>
<dbReference type="EMBL" id="DVFZ01000033">
    <property type="protein sequence ID" value="HIQ82084.1"/>
    <property type="molecule type" value="Genomic_DNA"/>
</dbReference>
<sequence>MRLTAALCAVLSVALVCMLAVLFNGGGNSPAPDNTAIQAAATPVETASVSAATAAVTQEASTAAPTPLPTPLDGGLVAPTQSVEPADAGRQTGGEVPVLETEEELTRTTILISAAGDCTLGGDVNSSSGGRFSQYADEYGLDYFFENVRDIFAADDFTVVNLEGPLTTQTSKRSGRQFNFRGDPEYVKILSGSSVEVCSLANNHALDFKNAGLSDTAANLESVGVGAAGYDNAWYGEKDGVRVCFLSFTEWDYSADAIAERVRQEKENSDLVIVSVHWGEELRNRATSTQERYGHAIIDAGADLVLGHHPHVLGGIEQYKGKYIVYSLANFCFGGNSNPNDKDTMIFQQTFVVDGAGNVSDGGINIIPCSISSVSSTNNYQPTPLTGDAAAAVIDKVSSYSTVEEILWMDSYTGRR</sequence>
<evidence type="ECO:0000256" key="2">
    <source>
        <dbReference type="SAM" id="MobiDB-lite"/>
    </source>
</evidence>
<reference evidence="5" key="2">
    <citation type="journal article" date="2021" name="PeerJ">
        <title>Extensive microbial diversity within the chicken gut microbiome revealed by metagenomics and culture.</title>
        <authorList>
            <person name="Gilroy R."/>
            <person name="Ravi A."/>
            <person name="Getino M."/>
            <person name="Pursley I."/>
            <person name="Horton D.L."/>
            <person name="Alikhan N.F."/>
            <person name="Baker D."/>
            <person name="Gharbi K."/>
            <person name="Hall N."/>
            <person name="Watson M."/>
            <person name="Adriaenssens E.M."/>
            <person name="Foster-Nyarko E."/>
            <person name="Jarju S."/>
            <person name="Secka A."/>
            <person name="Antonio M."/>
            <person name="Oren A."/>
            <person name="Chaudhuri R.R."/>
            <person name="La Ragione R."/>
            <person name="Hildebrand F."/>
            <person name="Pallen M.J."/>
        </authorList>
    </citation>
    <scope>NUCLEOTIDE SEQUENCE</scope>
    <source>
        <strain evidence="5">ChiSjej6B24-2974</strain>
    </source>
</reference>
<dbReference type="InterPro" id="IPR029052">
    <property type="entry name" value="Metallo-depent_PP-like"/>
</dbReference>
<proteinExistence type="inferred from homology"/>